<protein>
    <submittedName>
        <fullName evidence="1">Uncharacterized protein</fullName>
    </submittedName>
</protein>
<accession>A0AAV4RMA7</accession>
<sequence length="88" mass="10172">MKRYLVDLLMYSTPTKVTWTTVIKVNYRCTVFTRNPPVVAVQGLECLVYSNLKTCLSELIHVRVRKEFVRDGSLKRTLLIIAGTPNWI</sequence>
<proteinExistence type="predicted"/>
<gene>
    <name evidence="1" type="ORF">CEXT_10351</name>
</gene>
<keyword evidence="2" id="KW-1185">Reference proteome</keyword>
<dbReference type="EMBL" id="BPLR01008172">
    <property type="protein sequence ID" value="GIY22600.1"/>
    <property type="molecule type" value="Genomic_DNA"/>
</dbReference>
<dbReference type="AlphaFoldDB" id="A0AAV4RMA7"/>
<evidence type="ECO:0000313" key="2">
    <source>
        <dbReference type="Proteomes" id="UP001054945"/>
    </source>
</evidence>
<reference evidence="1 2" key="1">
    <citation type="submission" date="2021-06" db="EMBL/GenBank/DDBJ databases">
        <title>Caerostris extrusa draft genome.</title>
        <authorList>
            <person name="Kono N."/>
            <person name="Arakawa K."/>
        </authorList>
    </citation>
    <scope>NUCLEOTIDE SEQUENCE [LARGE SCALE GENOMIC DNA]</scope>
</reference>
<comment type="caution">
    <text evidence="1">The sequence shown here is derived from an EMBL/GenBank/DDBJ whole genome shotgun (WGS) entry which is preliminary data.</text>
</comment>
<dbReference type="Proteomes" id="UP001054945">
    <property type="component" value="Unassembled WGS sequence"/>
</dbReference>
<organism evidence="1 2">
    <name type="scientific">Caerostris extrusa</name>
    <name type="common">Bark spider</name>
    <name type="synonym">Caerostris bankana</name>
    <dbReference type="NCBI Taxonomy" id="172846"/>
    <lineage>
        <taxon>Eukaryota</taxon>
        <taxon>Metazoa</taxon>
        <taxon>Ecdysozoa</taxon>
        <taxon>Arthropoda</taxon>
        <taxon>Chelicerata</taxon>
        <taxon>Arachnida</taxon>
        <taxon>Araneae</taxon>
        <taxon>Araneomorphae</taxon>
        <taxon>Entelegynae</taxon>
        <taxon>Araneoidea</taxon>
        <taxon>Araneidae</taxon>
        <taxon>Caerostris</taxon>
    </lineage>
</organism>
<name>A0AAV4RMA7_CAEEX</name>
<evidence type="ECO:0000313" key="1">
    <source>
        <dbReference type="EMBL" id="GIY22600.1"/>
    </source>
</evidence>